<dbReference type="InterPro" id="IPR001207">
    <property type="entry name" value="Transposase_mutator"/>
</dbReference>
<keyword evidence="3" id="KW-0233">DNA recombination</keyword>
<dbReference type="PROSITE" id="PS01007">
    <property type="entry name" value="TRANSPOSASE_MUTATOR"/>
    <property type="match status" value="1"/>
</dbReference>
<keyword evidence="2" id="KW-0238">DNA-binding</keyword>
<sequence>MKQVTLESSENQTIDFQHIAESHLDSLVRQGAQQMLKIALDYEVQAYLSKYSNVVDENGHQLVVRNGYHAERGILSGAGVIRVSQPRVHDKRKGKRFTSSILLAYMRKSPTIEKLIPCLYLKGISTNQFETALEAILGTNCPGLSSSSISDMMKQWQGQYEDWNTRSLIGKKYAYMWADGIHLKVRLGTEQKVSLLVIIGATEHGEKELVGIYSGYRESTESWADLLRDLKERGLIDGPKLAIGDGALGFWAALDDVFPKAKQQRCWVHKTANILDKMPKCVQEKAKRMIHNIYLSDTKENALIAYEQFIAEFDDKYERAVACLIKSKDQLFTFYDFPAKHWRHIRTTNIIESAFSTVRHRTR</sequence>
<dbReference type="GO" id="GO:0006313">
    <property type="term" value="P:DNA transposition"/>
    <property type="evidence" value="ECO:0007669"/>
    <property type="project" value="InterPro"/>
</dbReference>
<evidence type="ECO:0000313" key="4">
    <source>
        <dbReference type="EMBL" id="SVC24959.1"/>
    </source>
</evidence>
<organism evidence="4">
    <name type="scientific">marine metagenome</name>
    <dbReference type="NCBI Taxonomy" id="408172"/>
    <lineage>
        <taxon>unclassified sequences</taxon>
        <taxon>metagenomes</taxon>
        <taxon>ecological metagenomes</taxon>
    </lineage>
</organism>
<dbReference type="GO" id="GO:0003677">
    <property type="term" value="F:DNA binding"/>
    <property type="evidence" value="ECO:0007669"/>
    <property type="project" value="UniProtKB-KW"/>
</dbReference>
<evidence type="ECO:0000256" key="3">
    <source>
        <dbReference type="ARBA" id="ARBA00023172"/>
    </source>
</evidence>
<dbReference type="PANTHER" id="PTHR33217">
    <property type="entry name" value="TRANSPOSASE FOR INSERTION SEQUENCE ELEMENT IS1081"/>
    <property type="match status" value="1"/>
</dbReference>
<evidence type="ECO:0008006" key="5">
    <source>
        <dbReference type="Google" id="ProtNLM"/>
    </source>
</evidence>
<feature type="non-terminal residue" evidence="4">
    <location>
        <position position="363"/>
    </location>
</feature>
<protein>
    <recommendedName>
        <fullName evidence="5">Mutator family transposase</fullName>
    </recommendedName>
</protein>
<dbReference type="Pfam" id="PF00872">
    <property type="entry name" value="Transposase_mut"/>
    <property type="match status" value="1"/>
</dbReference>
<evidence type="ECO:0000256" key="2">
    <source>
        <dbReference type="ARBA" id="ARBA00023125"/>
    </source>
</evidence>
<dbReference type="PANTHER" id="PTHR33217:SF9">
    <property type="entry name" value="MUTATOR FAMILY TRANSPOSASE"/>
    <property type="match status" value="1"/>
</dbReference>
<dbReference type="NCBIfam" id="NF033543">
    <property type="entry name" value="transpos_IS256"/>
    <property type="match status" value="1"/>
</dbReference>
<keyword evidence="1" id="KW-0815">Transposition</keyword>
<gene>
    <name evidence="4" type="ORF">METZ01_LOCUS277813</name>
</gene>
<dbReference type="EMBL" id="UINC01081271">
    <property type="protein sequence ID" value="SVC24959.1"/>
    <property type="molecule type" value="Genomic_DNA"/>
</dbReference>
<accession>A0A382KL45</accession>
<name>A0A382KL45_9ZZZZ</name>
<dbReference type="AlphaFoldDB" id="A0A382KL45"/>
<proteinExistence type="predicted"/>
<evidence type="ECO:0000256" key="1">
    <source>
        <dbReference type="ARBA" id="ARBA00022578"/>
    </source>
</evidence>
<dbReference type="GO" id="GO:0004803">
    <property type="term" value="F:transposase activity"/>
    <property type="evidence" value="ECO:0007669"/>
    <property type="project" value="InterPro"/>
</dbReference>
<reference evidence="4" key="1">
    <citation type="submission" date="2018-05" db="EMBL/GenBank/DDBJ databases">
        <authorList>
            <person name="Lanie J.A."/>
            <person name="Ng W.-L."/>
            <person name="Kazmierczak K.M."/>
            <person name="Andrzejewski T.M."/>
            <person name="Davidsen T.M."/>
            <person name="Wayne K.J."/>
            <person name="Tettelin H."/>
            <person name="Glass J.I."/>
            <person name="Rusch D."/>
            <person name="Podicherti R."/>
            <person name="Tsui H.-C.T."/>
            <person name="Winkler M.E."/>
        </authorList>
    </citation>
    <scope>NUCLEOTIDE SEQUENCE</scope>
</reference>